<dbReference type="GO" id="GO:0005669">
    <property type="term" value="C:transcription factor TFIID complex"/>
    <property type="evidence" value="ECO:0007669"/>
    <property type="project" value="InterPro"/>
</dbReference>
<keyword evidence="10" id="KW-1185">Reference proteome</keyword>
<feature type="domain" description="Bromodomain associated" evidence="8">
    <location>
        <begin position="17"/>
        <end position="113"/>
    </location>
</feature>
<evidence type="ECO:0000313" key="10">
    <source>
        <dbReference type="Proteomes" id="UP000324585"/>
    </source>
</evidence>
<dbReference type="Proteomes" id="UP000324585">
    <property type="component" value="Unassembled WGS sequence"/>
</dbReference>
<evidence type="ECO:0000313" key="9">
    <source>
        <dbReference type="EMBL" id="KAA8498081.1"/>
    </source>
</evidence>
<name>A0A5J4Z2K8_PORPP</name>
<evidence type="ECO:0000256" key="4">
    <source>
        <dbReference type="ARBA" id="ARBA00023015"/>
    </source>
</evidence>
<evidence type="ECO:0000256" key="1">
    <source>
        <dbReference type="ARBA" id="ARBA00004123"/>
    </source>
</evidence>
<dbReference type="OrthoDB" id="436852at2759"/>
<dbReference type="Gene3D" id="1.10.20.10">
    <property type="entry name" value="Histone, subunit A"/>
    <property type="match status" value="1"/>
</dbReference>
<evidence type="ECO:0000256" key="5">
    <source>
        <dbReference type="ARBA" id="ARBA00023163"/>
    </source>
</evidence>
<sequence length="362" mass="38969">MGGSPARMARRKPKGVHEYARHIARISCAQLVLAQDQQMRGDGGSGTDAGEAPLEGLEGVNMSVLETMADLLEAYIVQLARRAASYANLSGRSVANANDVLVAIADSASVTSTDVRDLCLYAAYEEVPFPKKIHGAEQTSLTAVASPSSSSRLPLCQPTPAITLTRKDKDPLSERLKRALLRDSMSGAPPTTGAGVGAGAQAQNGGTSTHQLNERSGMPGEGPHLEPWMPALPPQHCYIESAMFARSGDRFDPDARPVIDVAEASHQKRQAEHALIKFASSSKRSRGAVGVDENPFWVPSRVLDLHEEVRDAHRDRPENIELSRSTAVFEKQGAAYRPDQGDARAIQAERILKESAGIHERE</sequence>
<dbReference type="PANTHER" id="PTHR46338:SF1">
    <property type="entry name" value="TRANSCRIPTION INITIATION FACTOR TFIID SUBUNIT 8"/>
    <property type="match status" value="1"/>
</dbReference>
<comment type="caution">
    <text evidence="9">The sequence shown here is derived from an EMBL/GenBank/DDBJ whole genome shotgun (WGS) entry which is preliminary data.</text>
</comment>
<dbReference type="EMBL" id="VRMN01000001">
    <property type="protein sequence ID" value="KAA8498081.1"/>
    <property type="molecule type" value="Genomic_DNA"/>
</dbReference>
<keyword evidence="4" id="KW-0805">Transcription regulation</keyword>
<accession>A0A5J4Z2K8</accession>
<dbReference type="AlphaFoldDB" id="A0A5J4Z2K8"/>
<dbReference type="SMART" id="SM00576">
    <property type="entry name" value="BTP"/>
    <property type="match status" value="1"/>
</dbReference>
<evidence type="ECO:0000256" key="3">
    <source>
        <dbReference type="ARBA" id="ARBA00017307"/>
    </source>
</evidence>
<organism evidence="9 10">
    <name type="scientific">Porphyridium purpureum</name>
    <name type="common">Red alga</name>
    <name type="synonym">Porphyridium cruentum</name>
    <dbReference type="NCBI Taxonomy" id="35688"/>
    <lineage>
        <taxon>Eukaryota</taxon>
        <taxon>Rhodophyta</taxon>
        <taxon>Bangiophyceae</taxon>
        <taxon>Porphyridiales</taxon>
        <taxon>Porphyridiaceae</taxon>
        <taxon>Porphyridium</taxon>
    </lineage>
</organism>
<protein>
    <recommendedName>
        <fullName evidence="3">Transcription initiation factor TFIID subunit 8</fullName>
    </recommendedName>
</protein>
<dbReference type="SUPFAM" id="SSF47113">
    <property type="entry name" value="Histone-fold"/>
    <property type="match status" value="1"/>
</dbReference>
<dbReference type="InterPro" id="IPR006565">
    <property type="entry name" value="BTP"/>
</dbReference>
<comment type="similarity">
    <text evidence="2">Belongs to the TAF8 family.</text>
</comment>
<keyword evidence="6" id="KW-0539">Nucleus</keyword>
<keyword evidence="5" id="KW-0804">Transcription</keyword>
<feature type="region of interest" description="Disordered" evidence="7">
    <location>
        <begin position="182"/>
        <end position="214"/>
    </location>
</feature>
<feature type="compositionally biased region" description="Low complexity" evidence="7">
    <location>
        <begin position="186"/>
        <end position="209"/>
    </location>
</feature>
<dbReference type="InterPro" id="IPR009072">
    <property type="entry name" value="Histone-fold"/>
</dbReference>
<dbReference type="Pfam" id="PF07524">
    <property type="entry name" value="Bromo_TP"/>
    <property type="match status" value="1"/>
</dbReference>
<evidence type="ECO:0000256" key="7">
    <source>
        <dbReference type="SAM" id="MobiDB-lite"/>
    </source>
</evidence>
<gene>
    <name evidence="9" type="ORF">FVE85_5666</name>
</gene>
<evidence type="ECO:0000256" key="6">
    <source>
        <dbReference type="ARBA" id="ARBA00023242"/>
    </source>
</evidence>
<dbReference type="GO" id="GO:0046982">
    <property type="term" value="F:protein heterodimerization activity"/>
    <property type="evidence" value="ECO:0007669"/>
    <property type="project" value="InterPro"/>
</dbReference>
<reference evidence="10" key="1">
    <citation type="journal article" date="2019" name="Nat. Commun.">
        <title>Expansion of phycobilisome linker gene families in mesophilic red algae.</title>
        <authorList>
            <person name="Lee J."/>
            <person name="Kim D."/>
            <person name="Bhattacharya D."/>
            <person name="Yoon H.S."/>
        </authorList>
    </citation>
    <scope>NUCLEOTIDE SEQUENCE [LARGE SCALE GENOMIC DNA]</scope>
    <source>
        <strain evidence="10">CCMP 1328</strain>
    </source>
</reference>
<dbReference type="PANTHER" id="PTHR46338">
    <property type="entry name" value="TRANSCRIPTION INITIATION FACTOR TFIID SUBUNIT 8"/>
    <property type="match status" value="1"/>
</dbReference>
<dbReference type="InterPro" id="IPR037818">
    <property type="entry name" value="TAF8"/>
</dbReference>
<comment type="subcellular location">
    <subcellularLocation>
        <location evidence="1">Nucleus</location>
    </subcellularLocation>
</comment>
<proteinExistence type="inferred from homology"/>
<dbReference type="InterPro" id="IPR019473">
    <property type="entry name" value="TFIID_su8_C"/>
</dbReference>
<dbReference type="Pfam" id="PF10406">
    <property type="entry name" value="TAF8_C"/>
    <property type="match status" value="1"/>
</dbReference>
<dbReference type="CDD" id="cd00076">
    <property type="entry name" value="HFD_SF"/>
    <property type="match status" value="1"/>
</dbReference>
<evidence type="ECO:0000256" key="2">
    <source>
        <dbReference type="ARBA" id="ARBA00008767"/>
    </source>
</evidence>
<evidence type="ECO:0000259" key="8">
    <source>
        <dbReference type="SMART" id="SM00576"/>
    </source>
</evidence>